<proteinExistence type="predicted"/>
<evidence type="ECO:0000313" key="1">
    <source>
        <dbReference type="EMBL" id="KAJ1728780.1"/>
    </source>
</evidence>
<organism evidence="1 2">
    <name type="scientific">Coemansia biformis</name>
    <dbReference type="NCBI Taxonomy" id="1286918"/>
    <lineage>
        <taxon>Eukaryota</taxon>
        <taxon>Fungi</taxon>
        <taxon>Fungi incertae sedis</taxon>
        <taxon>Zoopagomycota</taxon>
        <taxon>Kickxellomycotina</taxon>
        <taxon>Kickxellomycetes</taxon>
        <taxon>Kickxellales</taxon>
        <taxon>Kickxellaceae</taxon>
        <taxon>Coemansia</taxon>
    </lineage>
</organism>
<accession>A0A9W7YAF4</accession>
<dbReference type="Pfam" id="PF06258">
    <property type="entry name" value="Mito_fiss_Elm1"/>
    <property type="match status" value="1"/>
</dbReference>
<keyword evidence="2" id="KW-1185">Reference proteome</keyword>
<name>A0A9W7YAF4_9FUNG</name>
<gene>
    <name evidence="1" type="ORF">LPJ61_003855</name>
</gene>
<dbReference type="OrthoDB" id="1856981at2759"/>
<dbReference type="AlphaFoldDB" id="A0A9W7YAF4"/>
<dbReference type="Proteomes" id="UP001143981">
    <property type="component" value="Unassembled WGS sequence"/>
</dbReference>
<evidence type="ECO:0000313" key="2">
    <source>
        <dbReference type="Proteomes" id="UP001143981"/>
    </source>
</evidence>
<dbReference type="InterPro" id="IPR009367">
    <property type="entry name" value="Elm1-like"/>
</dbReference>
<reference evidence="1" key="1">
    <citation type="submission" date="2022-07" db="EMBL/GenBank/DDBJ databases">
        <title>Phylogenomic reconstructions and comparative analyses of Kickxellomycotina fungi.</title>
        <authorList>
            <person name="Reynolds N.K."/>
            <person name="Stajich J.E."/>
            <person name="Barry K."/>
            <person name="Grigoriev I.V."/>
            <person name="Crous P."/>
            <person name="Smith M.E."/>
        </authorList>
    </citation>
    <scope>NUCLEOTIDE SEQUENCE</scope>
    <source>
        <strain evidence="1">BCRC 34381</strain>
    </source>
</reference>
<comment type="caution">
    <text evidence="1">The sequence shown here is derived from an EMBL/GenBank/DDBJ whole genome shotgun (WGS) entry which is preliminary data.</text>
</comment>
<dbReference type="EMBL" id="JANBOI010000741">
    <property type="protein sequence ID" value="KAJ1728780.1"/>
    <property type="molecule type" value="Genomic_DNA"/>
</dbReference>
<protein>
    <submittedName>
        <fullName evidence="1">Uncharacterized protein</fullName>
    </submittedName>
</protein>
<sequence>MGRLIAAVRKNHNVARHSSLLPQTWVLADGNASTDYAATRVAAALGLAHHTKQALGSRLSVPLARALAGLGSLVGVRSAGELQFVGDALGSGLPRFAVAASKRALPGLLEIKRLSKARTTTVYIGLPDTRLAQFDVLVLSRLDQMVLRRLGPARANLDNAVSTLLPLSGAGPATPLPESTRTVVVCIGSGVEPTGFRLMSADVDCLAEGLAHFPRSRIRIVLSPGLHPRLRPMVESRLIHRVRQQQAERAGSITSGAVDMDVIDYAQPGQPALANVVASATQVVATADYVASVSLAAALQRPIYIAGEERTYGLLRDYYHLLETKNLVRRFYPKGSRYSYMLAPDIGGAVDVFSAVRDHEPWATHDAKKDLDDVAAFIRARYREKMS</sequence>